<comment type="caution">
    <text evidence="3">The sequence shown here is derived from an EMBL/GenBank/DDBJ whole genome shotgun (WGS) entry which is preliminary data.</text>
</comment>
<evidence type="ECO:0000259" key="2">
    <source>
        <dbReference type="Pfam" id="PF20151"/>
    </source>
</evidence>
<dbReference type="RefSeq" id="XP_043003808.1">
    <property type="nucleotide sequence ID" value="XM_043158461.1"/>
</dbReference>
<evidence type="ECO:0000313" key="4">
    <source>
        <dbReference type="Proteomes" id="UP001049176"/>
    </source>
</evidence>
<dbReference type="InterPro" id="IPR045340">
    <property type="entry name" value="DUF6533"/>
</dbReference>
<keyword evidence="1" id="KW-1133">Transmembrane helix</keyword>
<gene>
    <name evidence="3" type="ORF">E1B28_013313</name>
</gene>
<evidence type="ECO:0000313" key="3">
    <source>
        <dbReference type="EMBL" id="KAG7087337.1"/>
    </source>
</evidence>
<organism evidence="3 4">
    <name type="scientific">Marasmius oreades</name>
    <name type="common">fairy-ring Marasmius</name>
    <dbReference type="NCBI Taxonomy" id="181124"/>
    <lineage>
        <taxon>Eukaryota</taxon>
        <taxon>Fungi</taxon>
        <taxon>Dikarya</taxon>
        <taxon>Basidiomycota</taxon>
        <taxon>Agaricomycotina</taxon>
        <taxon>Agaricomycetes</taxon>
        <taxon>Agaricomycetidae</taxon>
        <taxon>Agaricales</taxon>
        <taxon>Marasmiineae</taxon>
        <taxon>Marasmiaceae</taxon>
        <taxon>Marasmius</taxon>
    </lineage>
</organism>
<feature type="transmembrane region" description="Helical" evidence="1">
    <location>
        <begin position="58"/>
        <end position="80"/>
    </location>
</feature>
<feature type="transmembrane region" description="Helical" evidence="1">
    <location>
        <begin position="217"/>
        <end position="236"/>
    </location>
</feature>
<keyword evidence="1" id="KW-0472">Membrane</keyword>
<dbReference type="KEGG" id="more:E1B28_013313"/>
<reference evidence="3" key="1">
    <citation type="journal article" date="2021" name="Genome Biol. Evol.">
        <title>The assembled and annotated genome of the fairy-ring fungus Marasmius oreades.</title>
        <authorList>
            <person name="Hiltunen M."/>
            <person name="Ament-Velasquez S.L."/>
            <person name="Johannesson H."/>
        </authorList>
    </citation>
    <scope>NUCLEOTIDE SEQUENCE</scope>
    <source>
        <strain evidence="3">03SP1</strain>
    </source>
</reference>
<evidence type="ECO:0000256" key="1">
    <source>
        <dbReference type="SAM" id="Phobius"/>
    </source>
</evidence>
<keyword evidence="1" id="KW-0812">Transmembrane</keyword>
<sequence>MDPSALTSPEALKSLTKAYAHLLASKYHVLASTIMLCYDHILTFDDELKYFWQRKTTFPFWLFLTFRYASPIVSIINLVASHEPNWVGDACKNWIWLPIAIGSIIRFATGIIMILRVHAVYAEATWVLWLMLPIFIGHLVVMGWAIPAGGPANLPPGFIGCIPKPKAGTGLRLPSIYIAALVFDATVFALTLGRAIYYRASSPLIPLMTLVIRDGTLYFAVIFVVNLTNGFMMALAPPDLSVINAPFASMIRTILVSRLMFNLRAAADTQVVSCSSRDPQNHIIFSSHGATQTLSTFGAVGRTPTFFSWIGADEFAVPLPDKIFKLEDPSAPWVDDGRDMVEEYEMQSVTAN</sequence>
<proteinExistence type="predicted"/>
<dbReference type="Pfam" id="PF20151">
    <property type="entry name" value="DUF6533"/>
    <property type="match status" value="1"/>
</dbReference>
<dbReference type="AlphaFoldDB" id="A0A9P7RPZ8"/>
<dbReference type="GeneID" id="66082388"/>
<feature type="domain" description="DUF6533" evidence="2">
    <location>
        <begin position="29"/>
        <end position="72"/>
    </location>
</feature>
<name>A0A9P7RPZ8_9AGAR</name>
<dbReference type="Proteomes" id="UP001049176">
    <property type="component" value="Chromosome 9"/>
</dbReference>
<keyword evidence="4" id="KW-1185">Reference proteome</keyword>
<feature type="transmembrane region" description="Helical" evidence="1">
    <location>
        <begin position="95"/>
        <end position="115"/>
    </location>
</feature>
<protein>
    <recommendedName>
        <fullName evidence="2">DUF6533 domain-containing protein</fullName>
    </recommendedName>
</protein>
<dbReference type="OrthoDB" id="2679643at2759"/>
<accession>A0A9P7RPZ8</accession>
<feature type="transmembrane region" description="Helical" evidence="1">
    <location>
        <begin position="176"/>
        <end position="197"/>
    </location>
</feature>
<dbReference type="EMBL" id="CM032189">
    <property type="protein sequence ID" value="KAG7087337.1"/>
    <property type="molecule type" value="Genomic_DNA"/>
</dbReference>
<feature type="transmembrane region" description="Helical" evidence="1">
    <location>
        <begin position="127"/>
        <end position="146"/>
    </location>
</feature>